<dbReference type="EMBL" id="MU006219">
    <property type="protein sequence ID" value="KAF2830345.1"/>
    <property type="molecule type" value="Genomic_DNA"/>
</dbReference>
<name>A0A6A7ACN3_9PLEO</name>
<evidence type="ECO:0000259" key="1">
    <source>
        <dbReference type="Pfam" id="PF08242"/>
    </source>
</evidence>
<dbReference type="Gene3D" id="3.40.50.150">
    <property type="entry name" value="Vaccinia Virus protein VP39"/>
    <property type="match status" value="1"/>
</dbReference>
<reference evidence="2" key="1">
    <citation type="journal article" date="2020" name="Stud. Mycol.">
        <title>101 Dothideomycetes genomes: a test case for predicting lifestyles and emergence of pathogens.</title>
        <authorList>
            <person name="Haridas S."/>
            <person name="Albert R."/>
            <person name="Binder M."/>
            <person name="Bloem J."/>
            <person name="Labutti K."/>
            <person name="Salamov A."/>
            <person name="Andreopoulos B."/>
            <person name="Baker S."/>
            <person name="Barry K."/>
            <person name="Bills G."/>
            <person name="Bluhm B."/>
            <person name="Cannon C."/>
            <person name="Castanera R."/>
            <person name="Culley D."/>
            <person name="Daum C."/>
            <person name="Ezra D."/>
            <person name="Gonzalez J."/>
            <person name="Henrissat B."/>
            <person name="Kuo A."/>
            <person name="Liang C."/>
            <person name="Lipzen A."/>
            <person name="Lutzoni F."/>
            <person name="Magnuson J."/>
            <person name="Mondo S."/>
            <person name="Nolan M."/>
            <person name="Ohm R."/>
            <person name="Pangilinan J."/>
            <person name="Park H.-J."/>
            <person name="Ramirez L."/>
            <person name="Alfaro M."/>
            <person name="Sun H."/>
            <person name="Tritt A."/>
            <person name="Yoshinaga Y."/>
            <person name="Zwiers L.-H."/>
            <person name="Turgeon B."/>
            <person name="Goodwin S."/>
            <person name="Spatafora J."/>
            <person name="Crous P."/>
            <person name="Grigoriev I."/>
        </authorList>
    </citation>
    <scope>NUCLEOTIDE SEQUENCE</scope>
    <source>
        <strain evidence="2">CBS 113818</strain>
    </source>
</reference>
<evidence type="ECO:0000313" key="2">
    <source>
        <dbReference type="EMBL" id="KAF2830345.1"/>
    </source>
</evidence>
<gene>
    <name evidence="2" type="ORF">CC86DRAFT_452793</name>
</gene>
<dbReference type="SUPFAM" id="SSF53335">
    <property type="entry name" value="S-adenosyl-L-methionine-dependent methyltransferases"/>
    <property type="match status" value="1"/>
</dbReference>
<dbReference type="Pfam" id="PF08242">
    <property type="entry name" value="Methyltransf_12"/>
    <property type="match status" value="1"/>
</dbReference>
<keyword evidence="3" id="KW-1185">Reference proteome</keyword>
<feature type="domain" description="Methyltransferase type 12" evidence="1">
    <location>
        <begin position="52"/>
        <end position="151"/>
    </location>
</feature>
<dbReference type="InterPro" id="IPR013217">
    <property type="entry name" value="Methyltransf_12"/>
</dbReference>
<dbReference type="OrthoDB" id="417697at2759"/>
<accession>A0A6A7ACN3</accession>
<sequence>MPINLQKNYIVSQGFDESGRLYMQHWMWRMQLGWDLHPAIKLPDSSDARIVEQGCGNAAWLVSVAADLEKDQKHATLVGLDADSSHFPAAANLPANIKLGILDAFTEDLPAEYVGQYDVVHVRAFSSVVKQGNPGPLIENAYKMLKPGGYLQWDDLDGGSFKAVAPGSDSEAASVSTTAA</sequence>
<dbReference type="CDD" id="cd02440">
    <property type="entry name" value="AdoMet_MTases"/>
    <property type="match status" value="1"/>
</dbReference>
<proteinExistence type="predicted"/>
<evidence type="ECO:0000313" key="3">
    <source>
        <dbReference type="Proteomes" id="UP000799424"/>
    </source>
</evidence>
<dbReference type="InterPro" id="IPR029063">
    <property type="entry name" value="SAM-dependent_MTases_sf"/>
</dbReference>
<organism evidence="2 3">
    <name type="scientific">Ophiobolus disseminans</name>
    <dbReference type="NCBI Taxonomy" id="1469910"/>
    <lineage>
        <taxon>Eukaryota</taxon>
        <taxon>Fungi</taxon>
        <taxon>Dikarya</taxon>
        <taxon>Ascomycota</taxon>
        <taxon>Pezizomycotina</taxon>
        <taxon>Dothideomycetes</taxon>
        <taxon>Pleosporomycetidae</taxon>
        <taxon>Pleosporales</taxon>
        <taxon>Pleosporineae</taxon>
        <taxon>Phaeosphaeriaceae</taxon>
        <taxon>Ophiobolus</taxon>
    </lineage>
</organism>
<dbReference type="AlphaFoldDB" id="A0A6A7ACN3"/>
<dbReference type="Proteomes" id="UP000799424">
    <property type="component" value="Unassembled WGS sequence"/>
</dbReference>
<protein>
    <recommendedName>
        <fullName evidence="1">Methyltransferase type 12 domain-containing protein</fullName>
    </recommendedName>
</protein>